<name>A0A1C0Y645_9BACL</name>
<dbReference type="InterPro" id="IPR043168">
    <property type="entry name" value="DegV_C"/>
</dbReference>
<dbReference type="STRING" id="33978.A6M13_07060"/>
<dbReference type="GO" id="GO:0008289">
    <property type="term" value="F:lipid binding"/>
    <property type="evidence" value="ECO:0007669"/>
    <property type="project" value="UniProtKB-KW"/>
</dbReference>
<evidence type="ECO:0000313" key="3">
    <source>
        <dbReference type="Proteomes" id="UP000093199"/>
    </source>
</evidence>
<dbReference type="Gene3D" id="3.40.50.10170">
    <property type="match status" value="1"/>
</dbReference>
<dbReference type="PROSITE" id="PS51482">
    <property type="entry name" value="DEGV"/>
    <property type="match status" value="1"/>
</dbReference>
<keyword evidence="1" id="KW-0446">Lipid-binding</keyword>
<proteinExistence type="predicted"/>
<protein>
    <submittedName>
        <fullName evidence="2">Fatty acid-binding protein DegV</fullName>
    </submittedName>
</protein>
<dbReference type="Pfam" id="PF02645">
    <property type="entry name" value="DegV"/>
    <property type="match status" value="1"/>
</dbReference>
<dbReference type="Proteomes" id="UP000093199">
    <property type="component" value="Unassembled WGS sequence"/>
</dbReference>
<dbReference type="RefSeq" id="WP_066548375.1">
    <property type="nucleotide sequence ID" value="NZ_MASJ01000040.1"/>
</dbReference>
<dbReference type="PANTHER" id="PTHR33434">
    <property type="entry name" value="DEGV DOMAIN-CONTAINING PROTEIN DR_1986-RELATED"/>
    <property type="match status" value="1"/>
</dbReference>
<dbReference type="OrthoDB" id="9775494at2"/>
<evidence type="ECO:0000313" key="2">
    <source>
        <dbReference type="EMBL" id="OCS82626.1"/>
    </source>
</evidence>
<reference evidence="2 3" key="1">
    <citation type="submission" date="2016-07" db="EMBL/GenBank/DDBJ databases">
        <title>Caryophanon tenue genome sequencing.</title>
        <authorList>
            <person name="Verma A."/>
            <person name="Pal Y."/>
            <person name="Krishnamurthi S."/>
        </authorList>
    </citation>
    <scope>NUCLEOTIDE SEQUENCE [LARGE SCALE GENOMIC DNA]</scope>
    <source>
        <strain evidence="2 3">DSM 14152</strain>
    </source>
</reference>
<accession>A0A1C0Y645</accession>
<dbReference type="SUPFAM" id="SSF82549">
    <property type="entry name" value="DAK1/DegV-like"/>
    <property type="match status" value="1"/>
</dbReference>
<dbReference type="NCBIfam" id="TIGR00762">
    <property type="entry name" value="DegV"/>
    <property type="match status" value="1"/>
</dbReference>
<dbReference type="AlphaFoldDB" id="A0A1C0Y645"/>
<organism evidence="2 3">
    <name type="scientific">Caryophanon tenue</name>
    <dbReference type="NCBI Taxonomy" id="33978"/>
    <lineage>
        <taxon>Bacteria</taxon>
        <taxon>Bacillati</taxon>
        <taxon>Bacillota</taxon>
        <taxon>Bacilli</taxon>
        <taxon>Bacillales</taxon>
        <taxon>Caryophanaceae</taxon>
        <taxon>Caryophanon</taxon>
    </lineage>
</organism>
<dbReference type="Gene3D" id="3.30.1180.10">
    <property type="match status" value="1"/>
</dbReference>
<evidence type="ECO:0000256" key="1">
    <source>
        <dbReference type="ARBA" id="ARBA00023121"/>
    </source>
</evidence>
<gene>
    <name evidence="2" type="ORF">A6M13_07060</name>
</gene>
<dbReference type="EMBL" id="MASJ01000040">
    <property type="protein sequence ID" value="OCS82626.1"/>
    <property type="molecule type" value="Genomic_DNA"/>
</dbReference>
<comment type="caution">
    <text evidence="2">The sequence shown here is derived from an EMBL/GenBank/DDBJ whole genome shotgun (WGS) entry which is preliminary data.</text>
</comment>
<sequence>MTKKVAWITDTAALLSPAFIAQHNIHVLPLVMVFEEGSFKETVDMTHDEFYDKLRKSATQPKTSQPNFGEHVALYERLKAEGYDYAIAIHVSGQQSGTVASAPMAAEQAGFTTYAIDGRIGSYPMQRMLEHAMDLHKQGATPEQIIAGVNALRDRSSLSFIPASLTQLHKSGRVSGTAMFISNLLNIKLVISYDKEGTCFVEKKVRADKRARKEIIELFEADVKQAGVDEAAIINCNDETAAQMWKQELQAQYPNTNFITLPLSAAVGVHAGEGTIGLTWVRNA</sequence>
<dbReference type="InterPro" id="IPR003797">
    <property type="entry name" value="DegV"/>
</dbReference>
<dbReference type="InterPro" id="IPR050270">
    <property type="entry name" value="DegV_domain_contain"/>
</dbReference>
<keyword evidence="3" id="KW-1185">Reference proteome</keyword>
<dbReference type="PANTHER" id="PTHR33434:SF2">
    <property type="entry name" value="FATTY ACID-BINDING PROTEIN TM_1468"/>
    <property type="match status" value="1"/>
</dbReference>